<reference evidence="6" key="1">
    <citation type="journal article" date="2015" name="Comp. Biochem. Physiol. Part D Genomics Proteomics">
        <title>Identification of candidate chemosensory genes in the antennal transcriptome of Tenebrio molitor (Coleoptera: Tenebrionidae).</title>
        <authorList>
            <person name="Liu S."/>
            <person name="Rao X.J."/>
            <person name="Li M.Y."/>
            <person name="Feng M.F."/>
            <person name="He M.Z."/>
            <person name="Li S.G."/>
        </authorList>
    </citation>
    <scope>NUCLEOTIDE SEQUENCE</scope>
    <source>
        <strain evidence="6">AAU-P</strain>
    </source>
</reference>
<evidence type="ECO:0000313" key="6">
    <source>
        <dbReference type="EMBL" id="AJM71487.1"/>
    </source>
</evidence>
<accession>A0A0C5B5Y7</accession>
<sequence length="134" mass="15412">MRHSTLLVLVALVAAVQMQELSNRGVELFKQMYSSCLQKSNVNVTYALETFNGVVENEPKLKEFLFCSNKQNGFQDRRGNLRPDAVRRRLQNNVFIDSQTIETIVSECTERKESPQETAYHFWKCSFKKVTGTA</sequence>
<dbReference type="AlphaFoldDB" id="A0A0C5B5Y7"/>
<name>A0A0C5B5Y7_TENMO</name>
<evidence type="ECO:0000256" key="5">
    <source>
        <dbReference type="SAM" id="SignalP"/>
    </source>
</evidence>
<dbReference type="OrthoDB" id="6782883at2759"/>
<dbReference type="GO" id="GO:0007608">
    <property type="term" value="P:sensory perception of smell"/>
    <property type="evidence" value="ECO:0007669"/>
    <property type="project" value="TreeGrafter"/>
</dbReference>
<organism evidence="6">
    <name type="scientific">Tenebrio molitor</name>
    <name type="common">Yellow mealworm beetle</name>
    <dbReference type="NCBI Taxonomy" id="7067"/>
    <lineage>
        <taxon>Eukaryota</taxon>
        <taxon>Metazoa</taxon>
        <taxon>Ecdysozoa</taxon>
        <taxon>Arthropoda</taxon>
        <taxon>Hexapoda</taxon>
        <taxon>Insecta</taxon>
        <taxon>Pterygota</taxon>
        <taxon>Neoptera</taxon>
        <taxon>Endopterygota</taxon>
        <taxon>Coleoptera</taxon>
        <taxon>Polyphaga</taxon>
        <taxon>Cucujiformia</taxon>
        <taxon>Tenebrionidae</taxon>
        <taxon>Tenebrio</taxon>
    </lineage>
</organism>
<dbReference type="InterPro" id="IPR006170">
    <property type="entry name" value="PBP/GOBP"/>
</dbReference>
<dbReference type="PANTHER" id="PTHR11857:SF43">
    <property type="entry name" value="GEO07291P1-RELATED"/>
    <property type="match status" value="1"/>
</dbReference>
<evidence type="ECO:0000256" key="4">
    <source>
        <dbReference type="ARBA" id="ARBA00022729"/>
    </source>
</evidence>
<keyword evidence="4 5" id="KW-0732">Signal</keyword>
<dbReference type="Pfam" id="PF01395">
    <property type="entry name" value="PBP_GOBP"/>
    <property type="match status" value="1"/>
</dbReference>
<dbReference type="Gene3D" id="1.10.238.20">
    <property type="entry name" value="Pheromone/general odorant binding protein domain"/>
    <property type="match status" value="1"/>
</dbReference>
<evidence type="ECO:0000256" key="2">
    <source>
        <dbReference type="ARBA" id="ARBA00008098"/>
    </source>
</evidence>
<dbReference type="CDD" id="cd23992">
    <property type="entry name" value="PBP_GOBP"/>
    <property type="match status" value="1"/>
</dbReference>
<comment type="similarity">
    <text evidence="2">Belongs to the PBP/GOBP family.</text>
</comment>
<dbReference type="InterPro" id="IPR036728">
    <property type="entry name" value="PBP_GOBP_sf"/>
</dbReference>
<dbReference type="GO" id="GO:0005615">
    <property type="term" value="C:extracellular space"/>
    <property type="evidence" value="ECO:0007669"/>
    <property type="project" value="TreeGrafter"/>
</dbReference>
<dbReference type="PANTHER" id="PTHR11857">
    <property type="entry name" value="ODORANT BINDING PROTEIN-RELATED"/>
    <property type="match status" value="1"/>
</dbReference>
<feature type="signal peptide" evidence="5">
    <location>
        <begin position="1"/>
        <end position="18"/>
    </location>
</feature>
<evidence type="ECO:0000256" key="3">
    <source>
        <dbReference type="ARBA" id="ARBA00022525"/>
    </source>
</evidence>
<dbReference type="GO" id="GO:0005549">
    <property type="term" value="F:odorant binding"/>
    <property type="evidence" value="ECO:0007669"/>
    <property type="project" value="InterPro"/>
</dbReference>
<dbReference type="SUPFAM" id="SSF47565">
    <property type="entry name" value="Insect pheromone/odorant-binding proteins"/>
    <property type="match status" value="1"/>
</dbReference>
<dbReference type="RefSeq" id="XP_068893154.1">
    <property type="nucleotide sequence ID" value="XM_069037053.1"/>
</dbReference>
<dbReference type="GeneID" id="138122753"/>
<dbReference type="KEGG" id="tmol:138122753"/>
<feature type="chain" id="PRO_5002175058" evidence="5">
    <location>
        <begin position="19"/>
        <end position="134"/>
    </location>
</feature>
<protein>
    <submittedName>
        <fullName evidence="6">Odorant-binding protein 13 mRNA</fullName>
    </submittedName>
</protein>
<comment type="subcellular location">
    <subcellularLocation>
        <location evidence="1">Secreted</location>
    </subcellularLocation>
</comment>
<keyword evidence="3" id="KW-0964">Secreted</keyword>
<dbReference type="EMBL" id="KP071927">
    <property type="protein sequence ID" value="AJM71487.1"/>
    <property type="molecule type" value="mRNA"/>
</dbReference>
<proteinExistence type="evidence at transcript level"/>
<evidence type="ECO:0000256" key="1">
    <source>
        <dbReference type="ARBA" id="ARBA00004613"/>
    </source>
</evidence>